<name>A0ABT2ZUB0_9RHOB</name>
<keyword evidence="2" id="KW-1185">Reference proteome</keyword>
<sequence>MGHIYLGVLPTSKKWQEVVALISDGAADTAVIAASARAAEKDLLSAAYDPVFVEAVRLLAILPVAARDEGFGQSLRDFDLPCRNAPDVFGIVLAMGSRLDDLARQAPRQNDFRELARRALLSTVTAYLGDRTPGLISPTPEDVHRAARQLSAPREFSAYARGFFTRLLGETLRYWLDRELANHTGPDQRFANARSRTEFDHALMQYSMEASRIMKEFAAGWFAKNVYRDGAVTSETAASFGAVAFRKISEEMRLKL</sequence>
<accession>A0ABT2ZUB0</accession>
<reference evidence="1 2" key="1">
    <citation type="submission" date="2022-10" db="EMBL/GenBank/DDBJ databases">
        <title>Defluviimonas sp. nov., isolated from ocean surface sediments.</title>
        <authorList>
            <person name="He W."/>
            <person name="Wang L."/>
            <person name="Zhang D.-F."/>
        </authorList>
    </citation>
    <scope>NUCLEOTIDE SEQUENCE [LARGE SCALE GENOMIC DNA]</scope>
    <source>
        <strain evidence="1 2">WL0050</strain>
    </source>
</reference>
<dbReference type="Proteomes" id="UP001652564">
    <property type="component" value="Unassembled WGS sequence"/>
</dbReference>
<dbReference type="RefSeq" id="WP_263741888.1">
    <property type="nucleotide sequence ID" value="NZ_JAOWKZ010000008.1"/>
</dbReference>
<evidence type="ECO:0000313" key="1">
    <source>
        <dbReference type="EMBL" id="MCV2874608.1"/>
    </source>
</evidence>
<proteinExistence type="predicted"/>
<gene>
    <name evidence="1" type="ORF">OEZ71_20100</name>
</gene>
<evidence type="ECO:0000313" key="2">
    <source>
        <dbReference type="Proteomes" id="UP001652564"/>
    </source>
</evidence>
<protein>
    <submittedName>
        <fullName evidence="1">Uncharacterized protein</fullName>
    </submittedName>
</protein>
<comment type="caution">
    <text evidence="1">The sequence shown here is derived from an EMBL/GenBank/DDBJ whole genome shotgun (WGS) entry which is preliminary data.</text>
</comment>
<organism evidence="1 2">
    <name type="scientific">Albidovulum litorale</name>
    <dbReference type="NCBI Taxonomy" id="2984134"/>
    <lineage>
        <taxon>Bacteria</taxon>
        <taxon>Pseudomonadati</taxon>
        <taxon>Pseudomonadota</taxon>
        <taxon>Alphaproteobacteria</taxon>
        <taxon>Rhodobacterales</taxon>
        <taxon>Paracoccaceae</taxon>
        <taxon>Albidovulum</taxon>
    </lineage>
</organism>
<dbReference type="EMBL" id="JAOWKZ010000008">
    <property type="protein sequence ID" value="MCV2874608.1"/>
    <property type="molecule type" value="Genomic_DNA"/>
</dbReference>